<dbReference type="Proteomes" id="UP000199051">
    <property type="component" value="Unassembled WGS sequence"/>
</dbReference>
<keyword evidence="3" id="KW-1185">Reference proteome</keyword>
<keyword evidence="1" id="KW-0472">Membrane</keyword>
<reference evidence="3" key="1">
    <citation type="submission" date="2016-10" db="EMBL/GenBank/DDBJ databases">
        <authorList>
            <person name="Varghese N."/>
            <person name="Submissions S."/>
        </authorList>
    </citation>
    <scope>NUCLEOTIDE SEQUENCE [LARGE SCALE GENOMIC DNA]</scope>
    <source>
        <strain evidence="3">DSM 44260</strain>
    </source>
</reference>
<name>A0A1H9MH99_9PSEU</name>
<feature type="transmembrane region" description="Helical" evidence="1">
    <location>
        <begin position="173"/>
        <end position="192"/>
    </location>
</feature>
<gene>
    <name evidence="2" type="ORF">SAMN04487818_102139</name>
</gene>
<organism evidence="2 3">
    <name type="scientific">Actinokineospora terrae</name>
    <dbReference type="NCBI Taxonomy" id="155974"/>
    <lineage>
        <taxon>Bacteria</taxon>
        <taxon>Bacillati</taxon>
        <taxon>Actinomycetota</taxon>
        <taxon>Actinomycetes</taxon>
        <taxon>Pseudonocardiales</taxon>
        <taxon>Pseudonocardiaceae</taxon>
        <taxon>Actinokineospora</taxon>
    </lineage>
</organism>
<dbReference type="RefSeq" id="WP_092775093.1">
    <property type="nucleotide sequence ID" value="NZ_FOGI01000002.1"/>
</dbReference>
<evidence type="ECO:0000313" key="3">
    <source>
        <dbReference type="Proteomes" id="UP000199051"/>
    </source>
</evidence>
<keyword evidence="1" id="KW-0812">Transmembrane</keyword>
<dbReference type="EMBL" id="FOGI01000002">
    <property type="protein sequence ID" value="SER22543.1"/>
    <property type="molecule type" value="Genomic_DNA"/>
</dbReference>
<protein>
    <submittedName>
        <fullName evidence="2">Uncharacterized protein</fullName>
    </submittedName>
</protein>
<keyword evidence="1" id="KW-1133">Transmembrane helix</keyword>
<proteinExistence type="predicted"/>
<accession>A0A1H9MH99</accession>
<feature type="transmembrane region" description="Helical" evidence="1">
    <location>
        <begin position="147"/>
        <end position="167"/>
    </location>
</feature>
<evidence type="ECO:0000313" key="2">
    <source>
        <dbReference type="EMBL" id="SER22543.1"/>
    </source>
</evidence>
<evidence type="ECO:0000256" key="1">
    <source>
        <dbReference type="SAM" id="Phobius"/>
    </source>
</evidence>
<sequence>MAQQDDVVELYLTEVAEDRRPLWDDLVELPRYVESVRVDMAAFRGFLTRLGVHRILAEATRVRVVGTVRDDIHDHRVPDRVITLHLGGLLKGIDRARRADPGLTDAVAAERLARAMSDAMIHLGGHLSSDVAASTPLDRDVTFAGKVGKAIGFLIGIGVTAVFVALLAFEETYMYLFIAEIFAFPYLGYRAGRYVGEQRRLSRQFDSGARARAIEVGPTMISEVYADEPPFVTVTLRPLDTWPD</sequence>
<dbReference type="AlphaFoldDB" id="A0A1H9MH99"/>